<keyword evidence="3" id="KW-1185">Reference proteome</keyword>
<evidence type="ECO:0000313" key="2">
    <source>
        <dbReference type="EMBL" id="MEQ1407753.1"/>
    </source>
</evidence>
<accession>A0ABV0M790</accession>
<dbReference type="RefSeq" id="WP_348864125.1">
    <property type="nucleotide sequence ID" value="NZ_JBEAAL010000020.1"/>
</dbReference>
<reference evidence="2 3" key="1">
    <citation type="submission" date="2024-05" db="EMBL/GenBank/DDBJ databases">
        <title>Neorhizobium sp. Rsf11, a plant growth promoting and heavy metal resistant PAH-degrader.</title>
        <authorList>
            <person name="Golubev S.N."/>
            <person name="Muratova A.Y."/>
            <person name="Markelova M.I."/>
        </authorList>
    </citation>
    <scope>NUCLEOTIDE SEQUENCE [LARGE SCALE GENOMIC DNA]</scope>
    <source>
        <strain evidence="2 3">Rsf11</strain>
    </source>
</reference>
<comment type="caution">
    <text evidence="2">The sequence shown here is derived from an EMBL/GenBank/DDBJ whole genome shotgun (WGS) entry which is preliminary data.</text>
</comment>
<organism evidence="2 3">
    <name type="scientific">Neorhizobium phenanthreniclasticum</name>
    <dbReference type="NCBI Taxonomy" id="3157917"/>
    <lineage>
        <taxon>Bacteria</taxon>
        <taxon>Pseudomonadati</taxon>
        <taxon>Pseudomonadota</taxon>
        <taxon>Alphaproteobacteria</taxon>
        <taxon>Hyphomicrobiales</taxon>
        <taxon>Rhizobiaceae</taxon>
        <taxon>Rhizobium/Agrobacterium group</taxon>
        <taxon>Neorhizobium</taxon>
    </lineage>
</organism>
<evidence type="ECO:0000313" key="3">
    <source>
        <dbReference type="Proteomes" id="UP001496627"/>
    </source>
</evidence>
<evidence type="ECO:0000256" key="1">
    <source>
        <dbReference type="SAM" id="MobiDB-lite"/>
    </source>
</evidence>
<dbReference type="EMBL" id="JBEAAL010000020">
    <property type="protein sequence ID" value="MEQ1407753.1"/>
    <property type="molecule type" value="Genomic_DNA"/>
</dbReference>
<dbReference type="Proteomes" id="UP001496627">
    <property type="component" value="Unassembled WGS sequence"/>
</dbReference>
<proteinExistence type="predicted"/>
<name>A0ABV0M790_9HYPH</name>
<dbReference type="Pfam" id="PF07120">
    <property type="entry name" value="DUF1376"/>
    <property type="match status" value="1"/>
</dbReference>
<feature type="compositionally biased region" description="Basic and acidic residues" evidence="1">
    <location>
        <begin position="208"/>
        <end position="221"/>
    </location>
</feature>
<gene>
    <name evidence="2" type="ORF">ABK249_22800</name>
</gene>
<dbReference type="InterPro" id="IPR010781">
    <property type="entry name" value="DUF1376"/>
</dbReference>
<feature type="region of interest" description="Disordered" evidence="1">
    <location>
        <begin position="208"/>
        <end position="232"/>
    </location>
</feature>
<protein>
    <submittedName>
        <fullName evidence="2">DUF1376 domain-containing protein</fullName>
    </submittedName>
</protein>
<sequence length="252" mass="28424">MSERPFMQLYVSDFIGDTLHLSTEQIGAYMLLLMAMWNAGGKLPGDEAKLARVARMSVKKWKAIAGDLMPFFEIDGDAIRHNRLTKELQKSESKSQSRAAAGAEGGRAKALKDKEARLANAMPTPQHLPDTITRISSSLRSEDARAVEFEKFWEVYPNKVGRPAAEKAFCQARKRASLEDIMAGVAAYACKTDDRQWCNPVKWLSEDRWNDRPAKPPDKPPPKPNGLTHLQSFQSREDYIRAELARSERSFK</sequence>
<feature type="region of interest" description="Disordered" evidence="1">
    <location>
        <begin position="87"/>
        <end position="109"/>
    </location>
</feature>